<protein>
    <submittedName>
        <fullName evidence="2">Uncharacterized protein</fullName>
    </submittedName>
</protein>
<dbReference type="Proteomes" id="UP000007151">
    <property type="component" value="Unassembled WGS sequence"/>
</dbReference>
<comment type="caution">
    <text evidence="2">The sequence shown here is derived from an EMBL/GenBank/DDBJ whole genome shotgun (WGS) entry which is preliminary data.</text>
</comment>
<feature type="region of interest" description="Disordered" evidence="1">
    <location>
        <begin position="1"/>
        <end position="28"/>
    </location>
</feature>
<dbReference type="KEGG" id="dpl:KGM_205259B"/>
<dbReference type="InParanoid" id="A0A212FP84"/>
<name>A0A212FP84_DANPL</name>
<evidence type="ECO:0000313" key="2">
    <source>
        <dbReference type="EMBL" id="OWR55537.1"/>
    </source>
</evidence>
<organism evidence="2 3">
    <name type="scientific">Danaus plexippus plexippus</name>
    <dbReference type="NCBI Taxonomy" id="278856"/>
    <lineage>
        <taxon>Eukaryota</taxon>
        <taxon>Metazoa</taxon>
        <taxon>Ecdysozoa</taxon>
        <taxon>Arthropoda</taxon>
        <taxon>Hexapoda</taxon>
        <taxon>Insecta</taxon>
        <taxon>Pterygota</taxon>
        <taxon>Neoptera</taxon>
        <taxon>Endopterygota</taxon>
        <taxon>Lepidoptera</taxon>
        <taxon>Glossata</taxon>
        <taxon>Ditrysia</taxon>
        <taxon>Papilionoidea</taxon>
        <taxon>Nymphalidae</taxon>
        <taxon>Danainae</taxon>
        <taxon>Danaini</taxon>
        <taxon>Danaina</taxon>
        <taxon>Danaus</taxon>
        <taxon>Danaus</taxon>
    </lineage>
</organism>
<evidence type="ECO:0000313" key="3">
    <source>
        <dbReference type="Proteomes" id="UP000007151"/>
    </source>
</evidence>
<proteinExistence type="predicted"/>
<feature type="non-terminal residue" evidence="2">
    <location>
        <position position="1"/>
    </location>
</feature>
<reference evidence="2 3" key="1">
    <citation type="journal article" date="2011" name="Cell">
        <title>The monarch butterfly genome yields insights into long-distance migration.</title>
        <authorList>
            <person name="Zhan S."/>
            <person name="Merlin C."/>
            <person name="Boore J.L."/>
            <person name="Reppert S.M."/>
        </authorList>
    </citation>
    <scope>NUCLEOTIDE SEQUENCE [LARGE SCALE GENOMIC DNA]</scope>
    <source>
        <strain evidence="2">F-2</strain>
    </source>
</reference>
<dbReference type="AlphaFoldDB" id="A0A212FP84"/>
<keyword evidence="3" id="KW-1185">Reference proteome</keyword>
<gene>
    <name evidence="2" type="ORF">KGM_205259B</name>
</gene>
<accession>A0A212FP84</accession>
<sequence>IELAYNGSREDLDPYVPAAHRPLESNTS</sequence>
<evidence type="ECO:0000256" key="1">
    <source>
        <dbReference type="SAM" id="MobiDB-lite"/>
    </source>
</evidence>
<dbReference type="EMBL" id="AGBW02003564">
    <property type="protein sequence ID" value="OWR55537.1"/>
    <property type="molecule type" value="Genomic_DNA"/>
</dbReference>